<dbReference type="GO" id="GO:0016740">
    <property type="term" value="F:transferase activity"/>
    <property type="evidence" value="ECO:0007669"/>
    <property type="project" value="UniProtKB-KW"/>
</dbReference>
<evidence type="ECO:0000313" key="3">
    <source>
        <dbReference type="EMBL" id="ACC97692.1"/>
    </source>
</evidence>
<keyword evidence="1" id="KW-0808">Transferase</keyword>
<evidence type="ECO:0000313" key="4">
    <source>
        <dbReference type="Proteomes" id="UP000001029"/>
    </source>
</evidence>
<dbReference type="KEGG" id="emi:Emin_0126"/>
<dbReference type="SUPFAM" id="SSF53062">
    <property type="entry name" value="PTS system fructose IIA component-like"/>
    <property type="match status" value="1"/>
</dbReference>
<dbReference type="RefSeq" id="WP_012414307.1">
    <property type="nucleotide sequence ID" value="NC_010644.1"/>
</dbReference>
<keyword evidence="4" id="KW-1185">Reference proteome</keyword>
<reference evidence="3 4" key="1">
    <citation type="journal article" date="2009" name="Appl. Environ. Microbiol.">
        <title>Genomic analysis of 'Elusimicrobium minutum,' the first cultivated representative of the phylum 'Elusimicrobia' (formerly termite group 1).</title>
        <authorList>
            <person name="Herlemann D.P.R."/>
            <person name="Geissinger O."/>
            <person name="Ikeda-Ohtsubo W."/>
            <person name="Kunin V."/>
            <person name="Sun H."/>
            <person name="Lapidus A."/>
            <person name="Hugenholtz P."/>
            <person name="Brune A."/>
        </authorList>
    </citation>
    <scope>NUCLEOTIDE SEQUENCE [LARGE SCALE GENOMIC DNA]</scope>
    <source>
        <strain evidence="3 4">Pei191</strain>
    </source>
</reference>
<dbReference type="PROSITE" id="PS51096">
    <property type="entry name" value="PTS_EIIA_TYPE_4"/>
    <property type="match status" value="1"/>
</dbReference>
<dbReference type="Gene3D" id="3.40.50.510">
    <property type="entry name" value="Phosphotransferase system, mannose-type IIA component"/>
    <property type="match status" value="1"/>
</dbReference>
<dbReference type="InterPro" id="IPR036662">
    <property type="entry name" value="PTS_EIIA_man-typ_sf"/>
</dbReference>
<dbReference type="Pfam" id="PF03610">
    <property type="entry name" value="EIIA-man"/>
    <property type="match status" value="1"/>
</dbReference>
<dbReference type="EMBL" id="CP001055">
    <property type="protein sequence ID" value="ACC97692.1"/>
    <property type="molecule type" value="Genomic_DNA"/>
</dbReference>
<dbReference type="PANTHER" id="PTHR33799:SF1">
    <property type="entry name" value="PTS SYSTEM MANNOSE-SPECIFIC EIIAB COMPONENT-RELATED"/>
    <property type="match status" value="1"/>
</dbReference>
<gene>
    <name evidence="3" type="ordered locus">Emin_0126</name>
</gene>
<sequence>MIKLVLIAHGGLSKSFLETAENLSCSSLEDVYTYSVTCSSDIKVLIQELEMLFLNSPEGVLVLSDIFGGTGVNAPILAAKDMNNVFILSGLNMGMLMSALYNRGKMNVAELAQKAEADGRRAVINATDFMSK</sequence>
<dbReference type="InterPro" id="IPR051471">
    <property type="entry name" value="Bacterial_PTS_sugar_comp"/>
</dbReference>
<dbReference type="OrthoDB" id="9794368at2"/>
<evidence type="ECO:0000256" key="1">
    <source>
        <dbReference type="ARBA" id="ARBA00022679"/>
    </source>
</evidence>
<dbReference type="Proteomes" id="UP000001029">
    <property type="component" value="Chromosome"/>
</dbReference>
<accession>B2KAZ6</accession>
<dbReference type="STRING" id="445932.Emin_0126"/>
<protein>
    <submittedName>
        <fullName evidence="3">PTS system fructose subfamily IIA component</fullName>
    </submittedName>
</protein>
<proteinExistence type="predicted"/>
<feature type="domain" description="PTS EIIA type-4" evidence="2">
    <location>
        <begin position="1"/>
        <end position="123"/>
    </location>
</feature>
<organism evidence="3 4">
    <name type="scientific">Elusimicrobium minutum (strain Pei191)</name>
    <dbReference type="NCBI Taxonomy" id="445932"/>
    <lineage>
        <taxon>Bacteria</taxon>
        <taxon>Pseudomonadati</taxon>
        <taxon>Elusimicrobiota</taxon>
        <taxon>Elusimicrobia</taxon>
        <taxon>Elusimicrobiales</taxon>
        <taxon>Elusimicrobiaceae</taxon>
        <taxon>Elusimicrobium</taxon>
    </lineage>
</organism>
<name>B2KAZ6_ELUMP</name>
<dbReference type="PANTHER" id="PTHR33799">
    <property type="entry name" value="PTS PERMEASE-RELATED-RELATED"/>
    <property type="match status" value="1"/>
</dbReference>
<dbReference type="GO" id="GO:0009401">
    <property type="term" value="P:phosphoenolpyruvate-dependent sugar phosphotransferase system"/>
    <property type="evidence" value="ECO:0007669"/>
    <property type="project" value="InterPro"/>
</dbReference>
<dbReference type="AlphaFoldDB" id="B2KAZ6"/>
<evidence type="ECO:0000259" key="2">
    <source>
        <dbReference type="PROSITE" id="PS51096"/>
    </source>
</evidence>
<dbReference type="GO" id="GO:0016020">
    <property type="term" value="C:membrane"/>
    <property type="evidence" value="ECO:0007669"/>
    <property type="project" value="InterPro"/>
</dbReference>
<dbReference type="InterPro" id="IPR004701">
    <property type="entry name" value="PTS_EIIA_man-typ"/>
</dbReference>
<dbReference type="HOGENOM" id="CLU_123235_1_1_0"/>